<dbReference type="InterPro" id="IPR029471">
    <property type="entry name" value="HNH_5"/>
</dbReference>
<dbReference type="AlphaFoldDB" id="A0A2G9EE23"/>
<evidence type="ECO:0000259" key="2">
    <source>
        <dbReference type="SMART" id="SM00507"/>
    </source>
</evidence>
<proteinExistence type="predicted"/>
<dbReference type="Pfam" id="PF14279">
    <property type="entry name" value="HNH_5"/>
    <property type="match status" value="1"/>
</dbReference>
<evidence type="ECO:0000313" key="3">
    <source>
        <dbReference type="EMBL" id="PIM79176.1"/>
    </source>
</evidence>
<sequence length="136" mass="15835">MKSNKRKKEKLLEELGNVCQICGKTFPTEKIALEHIIPKCKGGRNNKENLSVVCQSCNSKKGKNISSTCSLKFLLENKDFFLKLCKYENRNLVFKKELTLKKLQEYEEKLKEDLEFIKSIIKEIEENFNGGNNNER</sequence>
<accession>A0A2G9EE23</accession>
<feature type="coiled-coil region" evidence="1">
    <location>
        <begin position="100"/>
        <end position="127"/>
    </location>
</feature>
<dbReference type="EMBL" id="PEQY01000001">
    <property type="protein sequence ID" value="PIM79176.1"/>
    <property type="molecule type" value="Genomic_DNA"/>
</dbReference>
<gene>
    <name evidence="3" type="ORF">CTM71_01290</name>
</gene>
<dbReference type="RefSeq" id="WP_099957945.1">
    <property type="nucleotide sequence ID" value="NZ_PEQY01000001.1"/>
</dbReference>
<comment type="caution">
    <text evidence="3">The sequence shown here is derived from an EMBL/GenBank/DDBJ whole genome shotgun (WGS) entry which is preliminary data.</text>
</comment>
<evidence type="ECO:0000256" key="1">
    <source>
        <dbReference type="SAM" id="Coils"/>
    </source>
</evidence>
<dbReference type="InterPro" id="IPR003615">
    <property type="entry name" value="HNH_nuc"/>
</dbReference>
<keyword evidence="1" id="KW-0175">Coiled coil</keyword>
<protein>
    <recommendedName>
        <fullName evidence="2">HNH nuclease domain-containing protein</fullName>
    </recommendedName>
</protein>
<dbReference type="SMART" id="SM00507">
    <property type="entry name" value="HNHc"/>
    <property type="match status" value="1"/>
</dbReference>
<organism evidence="3 4">
    <name type="scientific">Fusobacterium pseudoperiodonticum</name>
    <dbReference type="NCBI Taxonomy" id="2663009"/>
    <lineage>
        <taxon>Bacteria</taxon>
        <taxon>Fusobacteriati</taxon>
        <taxon>Fusobacteriota</taxon>
        <taxon>Fusobacteriia</taxon>
        <taxon>Fusobacteriales</taxon>
        <taxon>Fusobacteriaceae</taxon>
        <taxon>Fusobacterium</taxon>
    </lineage>
</organism>
<reference evidence="3 4" key="1">
    <citation type="submission" date="2017-11" db="EMBL/GenBank/DDBJ databases">
        <title>Genome sequencing of Fusobacterium periodonticum KCOM 1259.</title>
        <authorList>
            <person name="Kook J.-K."/>
            <person name="Park S.-N."/>
            <person name="Lim Y.K."/>
        </authorList>
    </citation>
    <scope>NUCLEOTIDE SEQUENCE [LARGE SCALE GENOMIC DNA]</scope>
    <source>
        <strain evidence="3 4">KCOM 1259</strain>
    </source>
</reference>
<dbReference type="PANTHER" id="PTHR33877:SF2">
    <property type="entry name" value="OS07G0170200 PROTEIN"/>
    <property type="match status" value="1"/>
</dbReference>
<dbReference type="Proteomes" id="UP000229011">
    <property type="component" value="Unassembled WGS sequence"/>
</dbReference>
<dbReference type="GeneID" id="93327105"/>
<feature type="domain" description="HNH nuclease" evidence="2">
    <location>
        <begin position="7"/>
        <end position="59"/>
    </location>
</feature>
<dbReference type="PANTHER" id="PTHR33877">
    <property type="entry name" value="SLL1193 PROTEIN"/>
    <property type="match status" value="1"/>
</dbReference>
<dbReference type="Gene3D" id="1.10.30.50">
    <property type="match status" value="1"/>
</dbReference>
<dbReference type="CDD" id="cd00085">
    <property type="entry name" value="HNHc"/>
    <property type="match status" value="1"/>
</dbReference>
<evidence type="ECO:0000313" key="4">
    <source>
        <dbReference type="Proteomes" id="UP000229011"/>
    </source>
</evidence>
<name>A0A2G9EE23_9FUSO</name>
<dbReference type="InterPro" id="IPR052892">
    <property type="entry name" value="NA-targeting_endonuclease"/>
</dbReference>